<proteinExistence type="predicted"/>
<dbReference type="Proteomes" id="UP001241748">
    <property type="component" value="Unassembled WGS sequence"/>
</dbReference>
<gene>
    <name evidence="1" type="ORF">P5G62_020845</name>
</gene>
<comment type="caution">
    <text evidence="1">The sequence shown here is derived from an EMBL/GenBank/DDBJ whole genome shotgun (WGS) entry which is preliminary data.</text>
</comment>
<dbReference type="RefSeq" id="WP_306075644.1">
    <property type="nucleotide sequence ID" value="NZ_JAROBZ020000001.1"/>
</dbReference>
<keyword evidence="2" id="KW-1185">Reference proteome</keyword>
<organism evidence="1 2">
    <name type="scientific">Neobacillus driksii</name>
    <dbReference type="NCBI Taxonomy" id="3035913"/>
    <lineage>
        <taxon>Bacteria</taxon>
        <taxon>Bacillati</taxon>
        <taxon>Bacillota</taxon>
        <taxon>Bacilli</taxon>
        <taxon>Bacillales</taxon>
        <taxon>Bacillaceae</taxon>
        <taxon>Neobacillus</taxon>
    </lineage>
</organism>
<dbReference type="EMBL" id="JAROBZ020000001">
    <property type="protein sequence ID" value="MFB3169561.1"/>
    <property type="molecule type" value="Genomic_DNA"/>
</dbReference>
<evidence type="ECO:0000313" key="2">
    <source>
        <dbReference type="Proteomes" id="UP001241748"/>
    </source>
</evidence>
<name>A0ABV4YXI2_9BACI</name>
<sequence length="40" mass="4503">MTEEYLEKALGSMQKACSDRRTCRKSIWVNAGSLEGPRSI</sequence>
<reference evidence="1 2" key="1">
    <citation type="submission" date="2024-05" db="EMBL/GenBank/DDBJ databases">
        <authorList>
            <person name="Venkateswaran K."/>
        </authorList>
    </citation>
    <scope>NUCLEOTIDE SEQUENCE [LARGE SCALE GENOMIC DNA]</scope>
    <source>
        <strain evidence="1 2">179-C4-2-HS</strain>
    </source>
</reference>
<protein>
    <submittedName>
        <fullName evidence="1">Uncharacterized protein</fullName>
    </submittedName>
</protein>
<evidence type="ECO:0000313" key="1">
    <source>
        <dbReference type="EMBL" id="MFB3169561.1"/>
    </source>
</evidence>
<accession>A0ABV4YXI2</accession>